<evidence type="ECO:0000256" key="1">
    <source>
        <dbReference type="SAM" id="MobiDB-lite"/>
    </source>
</evidence>
<gene>
    <name evidence="2" type="ORF">sscle_08g067900</name>
</gene>
<protein>
    <submittedName>
        <fullName evidence="2">Uncharacterized protein</fullName>
    </submittedName>
</protein>
<feature type="region of interest" description="Disordered" evidence="1">
    <location>
        <begin position="1"/>
        <end position="58"/>
    </location>
</feature>
<sequence>MIVQFPAIGSAEPGNSPSNQARRPITILSPNSSQNGSSEKQADQATPTSRREKVRARKERDLASLGFGISNLDKIATNEIPAPYISEKSLKPEVGPSCPLGLSSKSIKPLAHSTERLSQKAVVLTTSKIMLVADLPLSIKHVHQSDISLPHIDMDTAREREVGPRSSRERELEAKMRITERDTDVLLRTLGGIVKSFDGLGQVARLRWESVNGRDRGVRSSVIGISGAAGEESNGKMFGFGERNEGNRRRAATTGMEMGMGMEDMDIDLVMRGIQGAAPNVSNESLRVRGREVEEDGFAVFL</sequence>
<dbReference type="EMBL" id="CP017821">
    <property type="protein sequence ID" value="APA12020.1"/>
    <property type="molecule type" value="Genomic_DNA"/>
</dbReference>
<accession>A0A1D9QAN6</accession>
<dbReference type="Proteomes" id="UP000177798">
    <property type="component" value="Chromosome 8"/>
</dbReference>
<proteinExistence type="predicted"/>
<evidence type="ECO:0000313" key="2">
    <source>
        <dbReference type="EMBL" id="APA12020.1"/>
    </source>
</evidence>
<evidence type="ECO:0000313" key="3">
    <source>
        <dbReference type="Proteomes" id="UP000177798"/>
    </source>
</evidence>
<feature type="compositionally biased region" description="Polar residues" evidence="1">
    <location>
        <begin position="28"/>
        <end position="48"/>
    </location>
</feature>
<name>A0A1D9QAN6_SCLS1</name>
<dbReference type="VEuPathDB" id="FungiDB:sscle_08g067900"/>
<organism evidence="2 3">
    <name type="scientific">Sclerotinia sclerotiorum (strain ATCC 18683 / 1980 / Ss-1)</name>
    <name type="common">White mold</name>
    <name type="synonym">Whetzelinia sclerotiorum</name>
    <dbReference type="NCBI Taxonomy" id="665079"/>
    <lineage>
        <taxon>Eukaryota</taxon>
        <taxon>Fungi</taxon>
        <taxon>Dikarya</taxon>
        <taxon>Ascomycota</taxon>
        <taxon>Pezizomycotina</taxon>
        <taxon>Leotiomycetes</taxon>
        <taxon>Helotiales</taxon>
        <taxon>Sclerotiniaceae</taxon>
        <taxon>Sclerotinia</taxon>
    </lineage>
</organism>
<reference evidence="3" key="1">
    <citation type="journal article" date="2017" name="Genome Biol. Evol.">
        <title>The complete genome sequence of the phytopathogenic fungus Sclerotinia sclerotiorum reveals insights into the genome architecture of broad host range pathogens.</title>
        <authorList>
            <person name="Derbyshire M."/>
            <person name="Denton-Giles M."/>
            <person name="Hegedus D."/>
            <person name="Seifbarghy S."/>
            <person name="Rollins J."/>
            <person name="van Kan J."/>
            <person name="Seidl M.F."/>
            <person name="Faino L."/>
            <person name="Mbengue M."/>
            <person name="Navaud O."/>
            <person name="Raffaele S."/>
            <person name="Hammond-Kosack K."/>
            <person name="Heard S."/>
            <person name="Oliver R."/>
        </authorList>
    </citation>
    <scope>NUCLEOTIDE SEQUENCE [LARGE SCALE GENOMIC DNA]</scope>
    <source>
        <strain evidence="3">ATCC 18683 / 1980 / Ss-1</strain>
    </source>
</reference>
<dbReference type="AlphaFoldDB" id="A0A1D9QAN6"/>